<dbReference type="Proteomes" id="UP000709295">
    <property type="component" value="Unassembled WGS sequence"/>
</dbReference>
<evidence type="ECO:0000259" key="1">
    <source>
        <dbReference type="Pfam" id="PF05018"/>
    </source>
</evidence>
<evidence type="ECO:0000313" key="3">
    <source>
        <dbReference type="Proteomes" id="UP000709295"/>
    </source>
</evidence>
<evidence type="ECO:0000313" key="2">
    <source>
        <dbReference type="EMBL" id="KAG6972313.1"/>
    </source>
</evidence>
<organism evidence="2 3">
    <name type="scientific">Phytophthora aleatoria</name>
    <dbReference type="NCBI Taxonomy" id="2496075"/>
    <lineage>
        <taxon>Eukaryota</taxon>
        <taxon>Sar</taxon>
        <taxon>Stramenopiles</taxon>
        <taxon>Oomycota</taxon>
        <taxon>Peronosporomycetes</taxon>
        <taxon>Peronosporales</taxon>
        <taxon>Peronosporaceae</taxon>
        <taxon>Phytophthora</taxon>
    </lineage>
</organism>
<dbReference type="AlphaFoldDB" id="A0A8J5M7K2"/>
<sequence length="124" mass="14145">MASPFKSAVMPVWQDPFVEVIKFGMTHRNVGWHTQGDVEQIQDQHIHKNVFKIRGAIAATNYLRVPRDAVKGTHGLGLTGRYAYLQFGYSVDRCRARHDRHVVCLNKYAKLLRIANAVHTNDFA</sequence>
<gene>
    <name evidence="2" type="ORF">JG688_00004059</name>
</gene>
<feature type="domain" description="CFA20" evidence="1">
    <location>
        <begin position="12"/>
        <end position="87"/>
    </location>
</feature>
<dbReference type="Pfam" id="PF05018">
    <property type="entry name" value="CFA20_dom"/>
    <property type="match status" value="1"/>
</dbReference>
<reference evidence="2" key="1">
    <citation type="submission" date="2021-01" db="EMBL/GenBank/DDBJ databases">
        <title>Phytophthora aleatoria, a newly-described species from Pinus radiata is distinct from Phytophthora cactorum isolates based on comparative genomics.</title>
        <authorList>
            <person name="Mcdougal R."/>
            <person name="Panda P."/>
            <person name="Williams N."/>
            <person name="Studholme D.J."/>
        </authorList>
    </citation>
    <scope>NUCLEOTIDE SEQUENCE</scope>
    <source>
        <strain evidence="2">NZFS 4037</strain>
    </source>
</reference>
<proteinExistence type="predicted"/>
<name>A0A8J5M7K2_9STRA</name>
<dbReference type="InterPro" id="IPR007714">
    <property type="entry name" value="CFA20_dom"/>
</dbReference>
<comment type="caution">
    <text evidence="2">The sequence shown here is derived from an EMBL/GenBank/DDBJ whole genome shotgun (WGS) entry which is preliminary data.</text>
</comment>
<accession>A0A8J5M7K2</accession>
<dbReference type="EMBL" id="JAENGY010000137">
    <property type="protein sequence ID" value="KAG6972313.1"/>
    <property type="molecule type" value="Genomic_DNA"/>
</dbReference>
<protein>
    <recommendedName>
        <fullName evidence="1">CFA20 domain-containing protein</fullName>
    </recommendedName>
</protein>
<keyword evidence="3" id="KW-1185">Reference proteome</keyword>